<dbReference type="GeneID" id="127151357"/>
<protein>
    <submittedName>
        <fullName evidence="2">Uncharacterized protein LOC127151357</fullName>
    </submittedName>
</protein>
<gene>
    <name evidence="2" type="primary">LOC127151357</name>
</gene>
<evidence type="ECO:0000313" key="1">
    <source>
        <dbReference type="Proteomes" id="UP001652600"/>
    </source>
</evidence>
<dbReference type="Proteomes" id="UP001652600">
    <property type="component" value="Chromosome 10"/>
</dbReference>
<dbReference type="RefSeq" id="XP_050946846.1">
    <property type="nucleotide sequence ID" value="XM_051090889.1"/>
</dbReference>
<evidence type="ECO:0000313" key="2">
    <source>
        <dbReference type="RefSeq" id="XP_050946846.1"/>
    </source>
</evidence>
<dbReference type="InterPro" id="IPR007750">
    <property type="entry name" value="DUF674"/>
</dbReference>
<dbReference type="PANTHER" id="PTHR33103">
    <property type="entry name" value="OS01G0153900 PROTEIN"/>
    <property type="match status" value="1"/>
</dbReference>
<dbReference type="PANTHER" id="PTHR33103:SF19">
    <property type="entry name" value="OS09G0544700 PROTEIN"/>
    <property type="match status" value="1"/>
</dbReference>
<dbReference type="Pfam" id="PF05056">
    <property type="entry name" value="DUF674"/>
    <property type="match status" value="1"/>
</dbReference>
<reference evidence="2" key="1">
    <citation type="submission" date="2025-08" db="UniProtKB">
        <authorList>
            <consortium name="RefSeq"/>
        </authorList>
    </citation>
    <scope>IDENTIFICATION</scope>
    <source>
        <tissue evidence="2">Stem</tissue>
    </source>
</reference>
<accession>A0ABM3L9Y2</accession>
<name>A0ABM3L9Y2_CUCME</name>
<sequence>MAGSGGEVRLKLLIDSEQKRVLFGEADKNLIDFLFNLLSLPLGTVIRLLKKQGMVGSLANLYESVEALNDTYLQPNQSKDNLLKPKVSFSASTLLLPNIESYADKKKFYLCGNRCGYNVASNPTAVCPSCRNAMSIECALVNPPNANTQTTQDVGDFGGFVKGVVTYMVMDDLSVKPMSTISSITLLNKFNIKEVGALEEKVITLDVNRLASGLNINLQKSTISPINVGVTRTLEMTAKWGFTSQALPISYLGVPLGG</sequence>
<keyword evidence="1" id="KW-1185">Reference proteome</keyword>
<proteinExistence type="predicted"/>
<organism evidence="1 2">
    <name type="scientific">Cucumis melo</name>
    <name type="common">Muskmelon</name>
    <dbReference type="NCBI Taxonomy" id="3656"/>
    <lineage>
        <taxon>Eukaryota</taxon>
        <taxon>Viridiplantae</taxon>
        <taxon>Streptophyta</taxon>
        <taxon>Embryophyta</taxon>
        <taxon>Tracheophyta</taxon>
        <taxon>Spermatophyta</taxon>
        <taxon>Magnoliopsida</taxon>
        <taxon>eudicotyledons</taxon>
        <taxon>Gunneridae</taxon>
        <taxon>Pentapetalae</taxon>
        <taxon>rosids</taxon>
        <taxon>fabids</taxon>
        <taxon>Cucurbitales</taxon>
        <taxon>Cucurbitaceae</taxon>
        <taxon>Benincaseae</taxon>
        <taxon>Cucumis</taxon>
    </lineage>
</organism>